<feature type="compositionally biased region" description="Low complexity" evidence="1">
    <location>
        <begin position="1614"/>
        <end position="1639"/>
    </location>
</feature>
<feature type="region of interest" description="Disordered" evidence="1">
    <location>
        <begin position="1"/>
        <end position="75"/>
    </location>
</feature>
<dbReference type="SUPFAM" id="SSF57997">
    <property type="entry name" value="Tropomyosin"/>
    <property type="match status" value="1"/>
</dbReference>
<protein>
    <submittedName>
        <fullName evidence="2">Uncharacterized protein</fullName>
    </submittedName>
</protein>
<organism evidence="2 3">
    <name type="scientific">Blepharisma stoltei</name>
    <dbReference type="NCBI Taxonomy" id="1481888"/>
    <lineage>
        <taxon>Eukaryota</taxon>
        <taxon>Sar</taxon>
        <taxon>Alveolata</taxon>
        <taxon>Ciliophora</taxon>
        <taxon>Postciliodesmatophora</taxon>
        <taxon>Heterotrichea</taxon>
        <taxon>Heterotrichida</taxon>
        <taxon>Blepharismidae</taxon>
        <taxon>Blepharisma</taxon>
    </lineage>
</organism>
<dbReference type="GO" id="GO:0034272">
    <property type="term" value="C:phosphatidylinositol 3-kinase complex, class III, type II"/>
    <property type="evidence" value="ECO:0007669"/>
    <property type="project" value="TreeGrafter"/>
</dbReference>
<dbReference type="PANTHER" id="PTHR12768:SF4">
    <property type="entry name" value="BECLIN-1"/>
    <property type="match status" value="1"/>
</dbReference>
<dbReference type="GO" id="GO:0000407">
    <property type="term" value="C:phagophore assembly site"/>
    <property type="evidence" value="ECO:0007669"/>
    <property type="project" value="TreeGrafter"/>
</dbReference>
<gene>
    <name evidence="2" type="ORF">BSTOLATCC_MIC14757</name>
</gene>
<dbReference type="GO" id="GO:0043548">
    <property type="term" value="F:phosphatidylinositol 3-kinase binding"/>
    <property type="evidence" value="ECO:0007669"/>
    <property type="project" value="TreeGrafter"/>
</dbReference>
<dbReference type="InterPro" id="IPR007243">
    <property type="entry name" value="Atg6/Beclin"/>
</dbReference>
<name>A0AAU9ISD3_9CILI</name>
<reference evidence="2" key="1">
    <citation type="submission" date="2021-09" db="EMBL/GenBank/DDBJ databases">
        <authorList>
            <consortium name="AG Swart"/>
            <person name="Singh M."/>
            <person name="Singh A."/>
            <person name="Seah K."/>
            <person name="Emmerich C."/>
        </authorList>
    </citation>
    <scope>NUCLEOTIDE SEQUENCE</scope>
    <source>
        <strain evidence="2">ATCC30299</strain>
    </source>
</reference>
<feature type="region of interest" description="Disordered" evidence="1">
    <location>
        <begin position="1607"/>
        <end position="1662"/>
    </location>
</feature>
<feature type="compositionally biased region" description="Basic and acidic residues" evidence="1">
    <location>
        <begin position="647"/>
        <end position="660"/>
    </location>
</feature>
<dbReference type="Proteomes" id="UP001162131">
    <property type="component" value="Unassembled WGS sequence"/>
</dbReference>
<dbReference type="GO" id="GO:0000423">
    <property type="term" value="P:mitophagy"/>
    <property type="evidence" value="ECO:0007669"/>
    <property type="project" value="TreeGrafter"/>
</dbReference>
<sequence length="1814" mass="208212">MFNTSGYPSSPNSGVQSSSQTPNDSTLYYMRENQRLYHLLSQSEGKHEGQFKQSRHRSSTYSKSSSPETPQKSNFLSSAIPDEMLDSLIALSLENLKNILGKCGTIPTNIAKALEVINKAESAQRSLPQKIEYLYSLENIKDRAINLVVDQHEVQHYLKDLILNSERCAVMLERWCGPGLITLLRKKADLLEGDLNKRKLQDLYFLASDFEKLKEKSIEKFGSWNNEYPYKFINESIGKSVDNQKKITDIQWTIKQKCSHMKNELELFKKDLNKLKGKVGFEFYSTLCALEGKSEKSPGLSQLKGKLLKVTVPQLKIMKSEIVDIRERVSQYKGYFNKEINKFSNEVQELNRVHSNTKELIKIKIGSADCCVKELKEELAGLKEIFLENQESFLEGMEYEIENGASRLRLKARPAKVKTKVRSKRTQPLRVEVKNQFALIKEALNDTKCWATDEIQKSFDITAKRIAKLSFLESLLPKLFNSYRILKKEFMQMNEALASDFCFIESKAKQLVTESSNKSAEIESLIKAQKELSAKFNSLESELSLSKEDNRFLESKIKMLEEKAKHLGNENEEKKFLEGLTKQLENKIRDLEQNLAAANNERKIAENNQRQDQVKIAELGSHLSSEKNETARLQEKARALESKNKQLENDLGHNNKEKQSLESQNKSLNQRLKDIEEEDGIIKEQLISAQSKLHESQEKGKSLEKQLAAAKEQLISANKNIHELEGKIKDLEQKLAEAKMENLQLSARIAQIDEDAKTLKGELSSTQKAKDSLELQIKQLIEKNEKTENEANESYQYYELKIEQLNSNTEALEKKLENSDESIQKLQISNNELDIKIKNLTSELLEKNHANDALKALLEAKISELKNTLALAQEKSQLVEAKNIQLQELLKNEASKSQQLEEDIKGMTQGLEAANEKNEELASLTDKLSAQISEHEKSLSIANENNSVCNTVIQGLKNKIKELEGKLILENNKNANSESELQKIIIEADSLKKKLGAATNENGELKSETQRLALKSSDFEKRLLNEASRSSGLELDIEELKKQINGLESKGKNLSDENNYLKISVQSLEEQKSVFSEKNSKLQSEISMLLLEQKNLEEKLLDSSKENEYYAAQIAQLDKKITELQDSLALSQEDNQFFDGRVKKLKEEIKGKDSQIDQLSNGNKILEQKISASSKENEYYAAQIEQLDKKIKELQDSLVLSQEENQFFEGQIKKLKEEIKGKDSQIDQLSNRNKMLEQEISAIKNLLENEIQSHKALTEANEIKLQEEIDKAEKYFEKVKESEVQSCKETFEKEKTSIIGKFGIVIAAIKNVNGTKNSVFGQLKTNMNAIRDNLLLVQEFANDFLSKEMKSLTDQIEYMNSKNKMDTDWYANQSKIKFESAAEEIRENLLRFKEQCAEGLKEYRNMGKYELESFEKRKNALATHAESLDRISFAFNVFENELDTSLHQYDDKHSESFDKESEQILHGRSKLLIHRDLNVTADSSTFTPKKRKISTLKIIQSHTLNKLLEELMDNRYELDMRYLKAGKKLMPMNKFFDDFLERKYGIQTLQDKNKQKITDSLIKYKDDDEYYAFYFNLLVESPSAFSHELALFLVKMRHSYNQLKNCQVQDKNLTPKSTPKTTPKATPRQTPRATPTSTPKDTPNSTPKATPRGTPHGSPKPSGIRDEIFICMNHVLTWISNYFASEQKFGESLIKFLRPEEIEQIDWNIFNIQHTIWRKGLEPIKAYEMISNEESKKLTQEEFVVGMKEKINCFISEEDLASIYLRFANPEIDAENFTSFLNMKSYFTNPKLYCSQIQFLNALVNAYNTTHITE</sequence>
<evidence type="ECO:0000313" key="2">
    <source>
        <dbReference type="EMBL" id="CAG9316017.1"/>
    </source>
</evidence>
<dbReference type="GO" id="GO:0034271">
    <property type="term" value="C:phosphatidylinositol 3-kinase complex, class III, type I"/>
    <property type="evidence" value="ECO:0007669"/>
    <property type="project" value="TreeGrafter"/>
</dbReference>
<dbReference type="EMBL" id="CAJZBQ010000014">
    <property type="protein sequence ID" value="CAG9316017.1"/>
    <property type="molecule type" value="Genomic_DNA"/>
</dbReference>
<dbReference type="Gene3D" id="1.20.5.170">
    <property type="match status" value="1"/>
</dbReference>
<evidence type="ECO:0000256" key="1">
    <source>
        <dbReference type="SAM" id="MobiDB-lite"/>
    </source>
</evidence>
<accession>A0AAU9ISD3</accession>
<proteinExistence type="predicted"/>
<comment type="caution">
    <text evidence="2">The sequence shown here is derived from an EMBL/GenBank/DDBJ whole genome shotgun (WGS) entry which is preliminary data.</text>
</comment>
<feature type="region of interest" description="Disordered" evidence="1">
    <location>
        <begin position="647"/>
        <end position="666"/>
    </location>
</feature>
<keyword evidence="3" id="KW-1185">Reference proteome</keyword>
<dbReference type="PANTHER" id="PTHR12768">
    <property type="entry name" value="BECLIN 1"/>
    <property type="match status" value="1"/>
</dbReference>
<dbReference type="GO" id="GO:0000045">
    <property type="term" value="P:autophagosome assembly"/>
    <property type="evidence" value="ECO:0007669"/>
    <property type="project" value="TreeGrafter"/>
</dbReference>
<dbReference type="Gene3D" id="1.10.287.1490">
    <property type="match status" value="1"/>
</dbReference>
<dbReference type="GO" id="GO:0030674">
    <property type="term" value="F:protein-macromolecule adaptor activity"/>
    <property type="evidence" value="ECO:0007669"/>
    <property type="project" value="TreeGrafter"/>
</dbReference>
<evidence type="ECO:0000313" key="3">
    <source>
        <dbReference type="Proteomes" id="UP001162131"/>
    </source>
</evidence>
<feature type="compositionally biased region" description="Low complexity" evidence="1">
    <location>
        <begin position="8"/>
        <end position="20"/>
    </location>
</feature>
<dbReference type="GO" id="GO:0045324">
    <property type="term" value="P:late endosome to vacuole transport"/>
    <property type="evidence" value="ECO:0007669"/>
    <property type="project" value="TreeGrafter"/>
</dbReference>
<dbReference type="GO" id="GO:0006995">
    <property type="term" value="P:cellular response to nitrogen starvation"/>
    <property type="evidence" value="ECO:0007669"/>
    <property type="project" value="TreeGrafter"/>
</dbReference>